<proteinExistence type="predicted"/>
<keyword evidence="2" id="KW-1185">Reference proteome</keyword>
<comment type="caution">
    <text evidence="1">The sequence shown here is derived from an EMBL/GenBank/DDBJ whole genome shotgun (WGS) entry which is preliminary data.</text>
</comment>
<dbReference type="EMBL" id="LRGB01000996">
    <property type="protein sequence ID" value="KZS14258.1"/>
    <property type="molecule type" value="Genomic_DNA"/>
</dbReference>
<organism evidence="1 2">
    <name type="scientific">Daphnia magna</name>
    <dbReference type="NCBI Taxonomy" id="35525"/>
    <lineage>
        <taxon>Eukaryota</taxon>
        <taxon>Metazoa</taxon>
        <taxon>Ecdysozoa</taxon>
        <taxon>Arthropoda</taxon>
        <taxon>Crustacea</taxon>
        <taxon>Branchiopoda</taxon>
        <taxon>Diplostraca</taxon>
        <taxon>Cladocera</taxon>
        <taxon>Anomopoda</taxon>
        <taxon>Daphniidae</taxon>
        <taxon>Daphnia</taxon>
    </lineage>
</organism>
<accession>A0A164XI01</accession>
<protein>
    <submittedName>
        <fullName evidence="1">Uncharacterized protein</fullName>
    </submittedName>
</protein>
<dbReference type="AlphaFoldDB" id="A0A164XI01"/>
<gene>
    <name evidence="1" type="ORF">APZ42_020477</name>
</gene>
<reference evidence="1 2" key="1">
    <citation type="submission" date="2016-03" db="EMBL/GenBank/DDBJ databases">
        <title>EvidentialGene: Evidence-directed Construction of Genes on Genomes.</title>
        <authorList>
            <person name="Gilbert D.G."/>
            <person name="Choi J.-H."/>
            <person name="Mockaitis K."/>
            <person name="Colbourne J."/>
            <person name="Pfrender M."/>
        </authorList>
    </citation>
    <scope>NUCLEOTIDE SEQUENCE [LARGE SCALE GENOMIC DNA]</scope>
    <source>
        <strain evidence="1 2">Xinb3</strain>
        <tissue evidence="1">Complete organism</tissue>
    </source>
</reference>
<dbReference type="Proteomes" id="UP000076858">
    <property type="component" value="Unassembled WGS sequence"/>
</dbReference>
<name>A0A164XI01_9CRUS</name>
<sequence>MLRLSRGVFRAGEGRWGDHCGLQDFFFFFNSCTCDAYSRGPFVGTRNTDRGRERE</sequence>
<evidence type="ECO:0000313" key="2">
    <source>
        <dbReference type="Proteomes" id="UP000076858"/>
    </source>
</evidence>
<evidence type="ECO:0000313" key="1">
    <source>
        <dbReference type="EMBL" id="KZS14258.1"/>
    </source>
</evidence>